<evidence type="ECO:0000313" key="4">
    <source>
        <dbReference type="Proteomes" id="UP001220940"/>
    </source>
</evidence>
<evidence type="ECO:0000313" key="2">
    <source>
        <dbReference type="EMBL" id="MDC4183300.1"/>
    </source>
</evidence>
<keyword evidence="4" id="KW-1185">Reference proteome</keyword>
<gene>
    <name evidence="1" type="ORF">LNO68_01820</name>
    <name evidence="2" type="ORF">LNO71_01395</name>
</gene>
<dbReference type="EMBL" id="JAJHZM010000011">
    <property type="protein sequence ID" value="MDC4181925.1"/>
    <property type="molecule type" value="Genomic_DNA"/>
</dbReference>
<protein>
    <submittedName>
        <fullName evidence="2">Uncharacterized protein</fullName>
    </submittedName>
</protein>
<dbReference type="EMBL" id="JAJHZP010000013">
    <property type="protein sequence ID" value="MDC4183300.1"/>
    <property type="molecule type" value="Genomic_DNA"/>
</dbReference>
<dbReference type="Proteomes" id="UP001220940">
    <property type="component" value="Unassembled WGS sequence"/>
</dbReference>
<sequence length="113" mass="13581">MNKLYFYKENDDYIVELKNEAGKSVNKFIFSETKDKPDFQKGLLELGTYIQPEVAESDKFNLELVELSDEQKKDNVLKTFYDVFDKFVVSFKQQYIETQKEISRRLKEWNKDE</sequence>
<accession>A0AAW6HNG3</accession>
<evidence type="ECO:0000313" key="1">
    <source>
        <dbReference type="EMBL" id="MDC4181925.1"/>
    </source>
</evidence>
<reference evidence="2 4" key="1">
    <citation type="submission" date="2021-11" db="EMBL/GenBank/DDBJ databases">
        <title>Description of Mycoplasma bradburyaesp. nov.from sea birds: a tribute to a great mycoplasmologist.</title>
        <authorList>
            <person name="Ramirez A.S."/>
            <person name="Poveda C."/>
            <person name="Suarez-Perez A."/>
            <person name="Rosales R.S."/>
            <person name="Dijkman R."/>
            <person name="Feberwee A."/>
            <person name="Spergser J."/>
            <person name="Szostak M.P."/>
            <person name="Ressel L."/>
            <person name="Calabuig P."/>
            <person name="Catania S."/>
            <person name="Gobbo F."/>
            <person name="Timofte D."/>
            <person name="Poveda J.B."/>
        </authorList>
    </citation>
    <scope>NUCLEOTIDE SEQUENCE</scope>
    <source>
        <strain evidence="1 4">T158</strain>
        <strain evidence="2">T264</strain>
    </source>
</reference>
<organism evidence="2 3">
    <name type="scientific">Mycoplasma bradburyae</name>
    <dbReference type="NCBI Taxonomy" id="2963128"/>
    <lineage>
        <taxon>Bacteria</taxon>
        <taxon>Bacillati</taxon>
        <taxon>Mycoplasmatota</taxon>
        <taxon>Mollicutes</taxon>
        <taxon>Mycoplasmataceae</taxon>
        <taxon>Mycoplasma</taxon>
    </lineage>
</organism>
<comment type="caution">
    <text evidence="2">The sequence shown here is derived from an EMBL/GenBank/DDBJ whole genome shotgun (WGS) entry which is preliminary data.</text>
</comment>
<dbReference type="RefSeq" id="WP_255034886.1">
    <property type="nucleotide sequence ID" value="NZ_CP101414.1"/>
</dbReference>
<evidence type="ECO:0000313" key="3">
    <source>
        <dbReference type="Proteomes" id="UP001216384"/>
    </source>
</evidence>
<dbReference type="Proteomes" id="UP001216384">
    <property type="component" value="Unassembled WGS sequence"/>
</dbReference>
<name>A0AAW6HNG3_9MOLU</name>
<dbReference type="AlphaFoldDB" id="A0AAW6HNG3"/>
<proteinExistence type="predicted"/>